<feature type="compositionally biased region" description="Basic and acidic residues" evidence="5">
    <location>
        <begin position="471"/>
        <end position="486"/>
    </location>
</feature>
<feature type="signal peptide" evidence="6">
    <location>
        <begin position="1"/>
        <end position="23"/>
    </location>
</feature>
<dbReference type="AlphaFoldDB" id="A0A1M6S372"/>
<comment type="similarity">
    <text evidence="4">Belongs to the bacterial secretin family.</text>
</comment>
<evidence type="ECO:0000259" key="7">
    <source>
        <dbReference type="Pfam" id="PF00263"/>
    </source>
</evidence>
<feature type="domain" description="Pilus formation protein N-terminal" evidence="9">
    <location>
        <begin position="24"/>
        <end position="90"/>
    </location>
</feature>
<evidence type="ECO:0000259" key="8">
    <source>
        <dbReference type="Pfam" id="PF04972"/>
    </source>
</evidence>
<dbReference type="InterPro" id="IPR001775">
    <property type="entry name" value="GspD/PilQ"/>
</dbReference>
<evidence type="ECO:0000256" key="1">
    <source>
        <dbReference type="ARBA" id="ARBA00004370"/>
    </source>
</evidence>
<dbReference type="Pfam" id="PF04972">
    <property type="entry name" value="BON"/>
    <property type="match status" value="1"/>
</dbReference>
<dbReference type="OrthoDB" id="9779724at2"/>
<dbReference type="GO" id="GO:0016020">
    <property type="term" value="C:membrane"/>
    <property type="evidence" value="ECO:0007669"/>
    <property type="project" value="UniProtKB-SubCell"/>
</dbReference>
<evidence type="ECO:0000256" key="5">
    <source>
        <dbReference type="SAM" id="MobiDB-lite"/>
    </source>
</evidence>
<keyword evidence="2 6" id="KW-0732">Signal</keyword>
<dbReference type="EMBL" id="FRBC01000003">
    <property type="protein sequence ID" value="SHK39272.1"/>
    <property type="molecule type" value="Genomic_DNA"/>
</dbReference>
<dbReference type="GO" id="GO:0009306">
    <property type="term" value="P:protein secretion"/>
    <property type="evidence" value="ECO:0007669"/>
    <property type="project" value="InterPro"/>
</dbReference>
<name>A0A1M6S372_SELRU</name>
<feature type="domain" description="Type II/III secretion system secretin-like" evidence="7">
    <location>
        <begin position="272"/>
        <end position="427"/>
    </location>
</feature>
<gene>
    <name evidence="10" type="ORF">SAMN05216582_10392</name>
</gene>
<evidence type="ECO:0000313" key="10">
    <source>
        <dbReference type="EMBL" id="SHK39272.1"/>
    </source>
</evidence>
<evidence type="ECO:0000256" key="3">
    <source>
        <dbReference type="ARBA" id="ARBA00023136"/>
    </source>
</evidence>
<accession>A0A1M6S372</accession>
<feature type="region of interest" description="Disordered" evidence="5">
    <location>
        <begin position="448"/>
        <end position="512"/>
    </location>
</feature>
<feature type="domain" description="BON" evidence="8">
    <location>
        <begin position="105"/>
        <end position="144"/>
    </location>
</feature>
<evidence type="ECO:0000256" key="6">
    <source>
        <dbReference type="SAM" id="SignalP"/>
    </source>
</evidence>
<sequence length="512" mass="55735">MGKLRGLITGLLAGCCLWNSALAADLLSVGVHSSRYVSMPSSITRIAIGDPDIATIVQVPSSKTEFLVVAHKAGTTSLFVWTLDGSRYEYIVGVSPEDVGQARVIQEAINLPGVRVKMVDGKVLLSGTVENQYERNYAVRTAQLFVKNADHEGNISVGSNTSVQMATKAANDQRTGNNMGVNNMVSTGSVIDLLHMRHPSQIKLEAQVIAINPKEDKDLGFVYGHDAGSNLLSTPGVFYAGESYGTNGTRFGNNPWKWLTEHRGGINMALRALVSQNRAKILSRPSITTMSGEAAIIQVGGEIPYTTRDGNGNPNTEFKDYGIILQFKPVVDAENRIVSSIHTEVSMPSGESVDKQPILDRRRADAVVTVASGSTMVIGGLMDSRDYKIVRKFPFLGDMPILGEFFKYTSHNKDKQELIILVTPTLVTEESASVAGMSGEMKGLYDKGRQEKAAQKQVDLNEDLSQDDDGAEKGQEDKDQDKKDIHTPAAEMAQDDDSLLGKYLRRDVLPRK</sequence>
<reference evidence="10 11" key="1">
    <citation type="submission" date="2016-11" db="EMBL/GenBank/DDBJ databases">
        <authorList>
            <person name="Jaros S."/>
            <person name="Januszkiewicz K."/>
            <person name="Wedrychowicz H."/>
        </authorList>
    </citation>
    <scope>NUCLEOTIDE SEQUENCE [LARGE SCALE GENOMIC DNA]</scope>
    <source>
        <strain evidence="10 11">HD4</strain>
    </source>
</reference>
<dbReference type="PRINTS" id="PR00811">
    <property type="entry name" value="BCTERIALGSPD"/>
</dbReference>
<evidence type="ECO:0000313" key="11">
    <source>
        <dbReference type="Proteomes" id="UP000184263"/>
    </source>
</evidence>
<dbReference type="Proteomes" id="UP000184263">
    <property type="component" value="Unassembled WGS sequence"/>
</dbReference>
<dbReference type="InterPro" id="IPR004846">
    <property type="entry name" value="T2SS/T3SS_dom"/>
</dbReference>
<organism evidence="10 11">
    <name type="scientific">Selenomonas ruminantium</name>
    <dbReference type="NCBI Taxonomy" id="971"/>
    <lineage>
        <taxon>Bacteria</taxon>
        <taxon>Bacillati</taxon>
        <taxon>Bacillota</taxon>
        <taxon>Negativicutes</taxon>
        <taxon>Selenomonadales</taxon>
        <taxon>Selenomonadaceae</taxon>
        <taxon>Selenomonas</taxon>
    </lineage>
</organism>
<proteinExistence type="inferred from homology"/>
<dbReference type="InterPro" id="IPR007055">
    <property type="entry name" value="BON_dom"/>
</dbReference>
<dbReference type="PANTHER" id="PTHR30332">
    <property type="entry name" value="PROBABLE GENERAL SECRETION PATHWAY PROTEIN D"/>
    <property type="match status" value="1"/>
</dbReference>
<dbReference type="PANTHER" id="PTHR30332:SF24">
    <property type="entry name" value="SECRETIN GSPD-RELATED"/>
    <property type="match status" value="1"/>
</dbReference>
<dbReference type="InterPro" id="IPR032789">
    <property type="entry name" value="T2SS-T3SS_pil_N"/>
</dbReference>
<evidence type="ECO:0000256" key="2">
    <source>
        <dbReference type="ARBA" id="ARBA00022729"/>
    </source>
</evidence>
<dbReference type="InterPro" id="IPR050810">
    <property type="entry name" value="Bact_Secretion_Sys_Channel"/>
</dbReference>
<dbReference type="Pfam" id="PF13629">
    <property type="entry name" value="T2SS-T3SS_pil_N"/>
    <property type="match status" value="1"/>
</dbReference>
<feature type="chain" id="PRO_5039704666" evidence="6">
    <location>
        <begin position="24"/>
        <end position="512"/>
    </location>
</feature>
<comment type="subcellular location">
    <subcellularLocation>
        <location evidence="1">Membrane</location>
    </subcellularLocation>
</comment>
<feature type="compositionally biased region" description="Acidic residues" evidence="5">
    <location>
        <begin position="460"/>
        <end position="470"/>
    </location>
</feature>
<evidence type="ECO:0000256" key="4">
    <source>
        <dbReference type="RuleBase" id="RU004003"/>
    </source>
</evidence>
<dbReference type="GO" id="GO:0015627">
    <property type="term" value="C:type II protein secretion system complex"/>
    <property type="evidence" value="ECO:0007669"/>
    <property type="project" value="TreeGrafter"/>
</dbReference>
<dbReference type="RefSeq" id="WP_081371821.1">
    <property type="nucleotide sequence ID" value="NZ_FRBC01000003.1"/>
</dbReference>
<evidence type="ECO:0000259" key="9">
    <source>
        <dbReference type="Pfam" id="PF13629"/>
    </source>
</evidence>
<protein>
    <submittedName>
        <fullName evidence="10">Pilus assembly protein CpaC</fullName>
    </submittedName>
</protein>
<dbReference type="Pfam" id="PF00263">
    <property type="entry name" value="Secretin"/>
    <property type="match status" value="1"/>
</dbReference>
<keyword evidence="3" id="KW-0472">Membrane</keyword>